<dbReference type="AlphaFoldDB" id="A0A314UDD1"/>
<accession>A0A314UDD1</accession>
<protein>
    <recommendedName>
        <fullName evidence="3">RRM domain-containing protein</fullName>
    </recommendedName>
</protein>
<dbReference type="InterPro" id="IPR035979">
    <property type="entry name" value="RBD_domain_sf"/>
</dbReference>
<dbReference type="Proteomes" id="UP000250321">
    <property type="component" value="Unassembled WGS sequence"/>
</dbReference>
<dbReference type="InterPro" id="IPR012677">
    <property type="entry name" value="Nucleotide-bd_a/b_plait_sf"/>
</dbReference>
<dbReference type="EMBL" id="PJQY01003668">
    <property type="protein sequence ID" value="PQM35477.1"/>
    <property type="molecule type" value="Genomic_DNA"/>
</dbReference>
<dbReference type="SUPFAM" id="SSF54928">
    <property type="entry name" value="RNA-binding domain, RBD"/>
    <property type="match status" value="1"/>
</dbReference>
<evidence type="ECO:0000313" key="2">
    <source>
        <dbReference type="Proteomes" id="UP000250321"/>
    </source>
</evidence>
<sequence length="193" mass="21265">MNQKCRHNNNNNGSRGFDDCSGSQPFSKNNLAELNSFFSYCGTVRQIQLLRVEDQLPYALVTFGQPYAFQTALLLNDAIFEGQPICILPACAIKIPVVSDGDIDHTQASQGVIPESNTLRKRKEDLEKLKLSEKGRVLMGETRSAIYVFEQAAGRLGTAIMNNNYISTGAARFSDVLDKASRSASELGIRRKG</sequence>
<name>A0A314UDD1_PRUYE</name>
<proteinExistence type="predicted"/>
<dbReference type="Gene3D" id="3.30.70.330">
    <property type="match status" value="1"/>
</dbReference>
<reference evidence="1 2" key="1">
    <citation type="submission" date="2018-02" db="EMBL/GenBank/DDBJ databases">
        <title>Draft genome of wild Prunus yedoensis var. nudiflora.</title>
        <authorList>
            <person name="Baek S."/>
            <person name="Kim J.-H."/>
            <person name="Choi K."/>
            <person name="Kim G.-B."/>
            <person name="Cho A."/>
            <person name="Jang H."/>
            <person name="Shin C.-H."/>
            <person name="Yu H.-J."/>
            <person name="Mun J.-H."/>
        </authorList>
    </citation>
    <scope>NUCLEOTIDE SEQUENCE [LARGE SCALE GENOMIC DNA]</scope>
    <source>
        <strain evidence="2">cv. Jeju island</strain>
        <tissue evidence="1">Leaf</tissue>
    </source>
</reference>
<dbReference type="PANTHER" id="PTHR32343:SF44">
    <property type="entry name" value="PROTEIN VIP1-LIKE"/>
    <property type="match status" value="1"/>
</dbReference>
<evidence type="ECO:0008006" key="3">
    <source>
        <dbReference type="Google" id="ProtNLM"/>
    </source>
</evidence>
<dbReference type="GO" id="GO:0003676">
    <property type="term" value="F:nucleic acid binding"/>
    <property type="evidence" value="ECO:0007669"/>
    <property type="project" value="InterPro"/>
</dbReference>
<evidence type="ECO:0000313" key="1">
    <source>
        <dbReference type="EMBL" id="PQM35477.1"/>
    </source>
</evidence>
<organism evidence="1 2">
    <name type="scientific">Prunus yedoensis var. nudiflora</name>
    <dbReference type="NCBI Taxonomy" id="2094558"/>
    <lineage>
        <taxon>Eukaryota</taxon>
        <taxon>Viridiplantae</taxon>
        <taxon>Streptophyta</taxon>
        <taxon>Embryophyta</taxon>
        <taxon>Tracheophyta</taxon>
        <taxon>Spermatophyta</taxon>
        <taxon>Magnoliopsida</taxon>
        <taxon>eudicotyledons</taxon>
        <taxon>Gunneridae</taxon>
        <taxon>Pentapetalae</taxon>
        <taxon>rosids</taxon>
        <taxon>fabids</taxon>
        <taxon>Rosales</taxon>
        <taxon>Rosaceae</taxon>
        <taxon>Amygdaloideae</taxon>
        <taxon>Amygdaleae</taxon>
        <taxon>Prunus</taxon>
    </lineage>
</organism>
<gene>
    <name evidence="1" type="ORF">Pyn_32747</name>
</gene>
<comment type="caution">
    <text evidence="1">The sequence shown here is derived from an EMBL/GenBank/DDBJ whole genome shotgun (WGS) entry which is preliminary data.</text>
</comment>
<keyword evidence="2" id="KW-1185">Reference proteome</keyword>
<dbReference type="PANTHER" id="PTHR32343">
    <property type="entry name" value="SERINE/ARGININE-RICH SPLICING FACTOR"/>
    <property type="match status" value="1"/>
</dbReference>
<dbReference type="STRING" id="2094558.A0A314UDD1"/>
<dbReference type="OrthoDB" id="7763451at2759"/>